<reference evidence="2 3" key="1">
    <citation type="submission" date="2018-10" db="EMBL/GenBank/DDBJ databases">
        <title>Genome Sequence of Cohnella sp.</title>
        <authorList>
            <person name="Srinivasan S."/>
            <person name="Kim M.K."/>
        </authorList>
    </citation>
    <scope>NUCLEOTIDE SEQUENCE [LARGE SCALE GENOMIC DNA]</scope>
    <source>
        <strain evidence="2 3">18JY8-7</strain>
    </source>
</reference>
<proteinExistence type="predicted"/>
<organism evidence="2 3">
    <name type="scientific">Cohnella candidum</name>
    <dbReference type="NCBI Taxonomy" id="2674991"/>
    <lineage>
        <taxon>Bacteria</taxon>
        <taxon>Bacillati</taxon>
        <taxon>Bacillota</taxon>
        <taxon>Bacilli</taxon>
        <taxon>Bacillales</taxon>
        <taxon>Paenibacillaceae</taxon>
        <taxon>Cohnella</taxon>
    </lineage>
</organism>
<keyword evidence="1" id="KW-1133">Transmembrane helix</keyword>
<dbReference type="KEGG" id="coh:EAV92_07800"/>
<dbReference type="AlphaFoldDB" id="A0A3G3JW73"/>
<feature type="transmembrane region" description="Helical" evidence="1">
    <location>
        <begin position="7"/>
        <end position="27"/>
    </location>
</feature>
<accession>A0A3G3JW73</accession>
<keyword evidence="1" id="KW-0472">Membrane</keyword>
<protein>
    <submittedName>
        <fullName evidence="2">Uncharacterized protein</fullName>
    </submittedName>
</protein>
<gene>
    <name evidence="2" type="ORF">EAV92_07800</name>
</gene>
<sequence>MKKANYRAVSILNILAAVCFAIAGFLSKSNNDKAGYGLFIVALLFLVNGIANLIKHRKLNDKQ</sequence>
<dbReference type="EMBL" id="CP033433">
    <property type="protein sequence ID" value="AYQ72476.1"/>
    <property type="molecule type" value="Genomic_DNA"/>
</dbReference>
<keyword evidence="3" id="KW-1185">Reference proteome</keyword>
<feature type="transmembrane region" description="Helical" evidence="1">
    <location>
        <begin position="33"/>
        <end position="54"/>
    </location>
</feature>
<dbReference type="Proteomes" id="UP000269097">
    <property type="component" value="Chromosome"/>
</dbReference>
<evidence type="ECO:0000313" key="2">
    <source>
        <dbReference type="EMBL" id="AYQ72476.1"/>
    </source>
</evidence>
<evidence type="ECO:0000256" key="1">
    <source>
        <dbReference type="SAM" id="Phobius"/>
    </source>
</evidence>
<keyword evidence="1" id="KW-0812">Transmembrane</keyword>
<evidence type="ECO:0000313" key="3">
    <source>
        <dbReference type="Proteomes" id="UP000269097"/>
    </source>
</evidence>
<name>A0A3G3JW73_9BACL</name>